<accession>A0A368QL60</accession>
<organism evidence="1">
    <name type="scientific">Setaria italica</name>
    <name type="common">Foxtail millet</name>
    <name type="synonym">Panicum italicum</name>
    <dbReference type="NCBI Taxonomy" id="4555"/>
    <lineage>
        <taxon>Eukaryota</taxon>
        <taxon>Viridiplantae</taxon>
        <taxon>Streptophyta</taxon>
        <taxon>Embryophyta</taxon>
        <taxon>Tracheophyta</taxon>
        <taxon>Spermatophyta</taxon>
        <taxon>Magnoliopsida</taxon>
        <taxon>Liliopsida</taxon>
        <taxon>Poales</taxon>
        <taxon>Poaceae</taxon>
        <taxon>PACMAD clade</taxon>
        <taxon>Panicoideae</taxon>
        <taxon>Panicodae</taxon>
        <taxon>Paniceae</taxon>
        <taxon>Cenchrinae</taxon>
        <taxon>Setaria</taxon>
    </lineage>
</organism>
<sequence length="37" mass="4326">MQGSQICVPRLVRRLQICCRLFVRVQHRLGACRSRSV</sequence>
<name>A0A368QL60_SETIT</name>
<proteinExistence type="predicted"/>
<gene>
    <name evidence="1" type="ORF">SETIT_3G322900v2</name>
</gene>
<reference evidence="1" key="2">
    <citation type="submission" date="2015-07" db="EMBL/GenBank/DDBJ databases">
        <authorList>
            <person name="Noorani M."/>
        </authorList>
    </citation>
    <scope>NUCLEOTIDE SEQUENCE</scope>
    <source>
        <strain evidence="1">Yugu1</strain>
    </source>
</reference>
<dbReference type="EMBL" id="CM003530">
    <property type="protein sequence ID" value="RCV18696.1"/>
    <property type="molecule type" value="Genomic_DNA"/>
</dbReference>
<dbReference type="AlphaFoldDB" id="A0A368QL60"/>
<protein>
    <submittedName>
        <fullName evidence="1">Uncharacterized protein</fullName>
    </submittedName>
</protein>
<reference evidence="1" key="1">
    <citation type="journal article" date="2012" name="Nat. Biotechnol.">
        <title>Reference genome sequence of the model plant Setaria.</title>
        <authorList>
            <person name="Bennetzen J.L."/>
            <person name="Schmutz J."/>
            <person name="Wang H."/>
            <person name="Percifield R."/>
            <person name="Hawkins J."/>
            <person name="Pontaroli A.C."/>
            <person name="Estep M."/>
            <person name="Feng L."/>
            <person name="Vaughn J.N."/>
            <person name="Grimwood J."/>
            <person name="Jenkins J."/>
            <person name="Barry K."/>
            <person name="Lindquist E."/>
            <person name="Hellsten U."/>
            <person name="Deshpande S."/>
            <person name="Wang X."/>
            <person name="Wu X."/>
            <person name="Mitros T."/>
            <person name="Triplett J."/>
            <person name="Yang X."/>
            <person name="Ye C.Y."/>
            <person name="Mauro-Herrera M."/>
            <person name="Wang L."/>
            <person name="Li P."/>
            <person name="Sharma M."/>
            <person name="Sharma R."/>
            <person name="Ronald P.C."/>
            <person name="Panaud O."/>
            <person name="Kellogg E.A."/>
            <person name="Brutnell T.P."/>
            <person name="Doust A.N."/>
            <person name="Tuskan G.A."/>
            <person name="Rokhsar D."/>
            <person name="Devos K.M."/>
        </authorList>
    </citation>
    <scope>NUCLEOTIDE SEQUENCE [LARGE SCALE GENOMIC DNA]</scope>
    <source>
        <strain evidence="1">Yugu1</strain>
    </source>
</reference>
<evidence type="ECO:0000313" key="1">
    <source>
        <dbReference type="EMBL" id="RCV18696.1"/>
    </source>
</evidence>